<evidence type="ECO:0000313" key="2">
    <source>
        <dbReference type="Proteomes" id="UP001345219"/>
    </source>
</evidence>
<gene>
    <name evidence="1" type="ORF">SAY87_007767</name>
</gene>
<dbReference type="Proteomes" id="UP001345219">
    <property type="component" value="Chromosome 7"/>
</dbReference>
<reference evidence="1 2" key="1">
    <citation type="journal article" date="2023" name="Hortic Res">
        <title>Pangenome of water caltrop reveals structural variations and asymmetric subgenome divergence after allopolyploidization.</title>
        <authorList>
            <person name="Zhang X."/>
            <person name="Chen Y."/>
            <person name="Wang L."/>
            <person name="Yuan Y."/>
            <person name="Fang M."/>
            <person name="Shi L."/>
            <person name="Lu R."/>
            <person name="Comes H.P."/>
            <person name="Ma Y."/>
            <person name="Chen Y."/>
            <person name="Huang G."/>
            <person name="Zhou Y."/>
            <person name="Zheng Z."/>
            <person name="Qiu Y."/>
        </authorList>
    </citation>
    <scope>NUCLEOTIDE SEQUENCE [LARGE SCALE GENOMIC DNA]</scope>
    <source>
        <tissue evidence="1">Roots</tissue>
    </source>
</reference>
<protein>
    <submittedName>
        <fullName evidence="1">Uncharacterized protein</fullName>
    </submittedName>
</protein>
<proteinExistence type="predicted"/>
<sequence length="135" mass="15292">MVRIGFNMFDFRNSDLNWTANRTGNVSPESGDFLHLNLGQHLLQKNEAAASVAALLCFPSYSLLRIISNSHPRHPLRLLLLYFIIVHWNTKCVSKPVGVLRAFELLQRTRLYSSLTCFSSTAGSRAPFFDSSIFE</sequence>
<name>A0AAN7KFM7_9MYRT</name>
<organism evidence="1 2">
    <name type="scientific">Trapa incisa</name>
    <dbReference type="NCBI Taxonomy" id="236973"/>
    <lineage>
        <taxon>Eukaryota</taxon>
        <taxon>Viridiplantae</taxon>
        <taxon>Streptophyta</taxon>
        <taxon>Embryophyta</taxon>
        <taxon>Tracheophyta</taxon>
        <taxon>Spermatophyta</taxon>
        <taxon>Magnoliopsida</taxon>
        <taxon>eudicotyledons</taxon>
        <taxon>Gunneridae</taxon>
        <taxon>Pentapetalae</taxon>
        <taxon>rosids</taxon>
        <taxon>malvids</taxon>
        <taxon>Myrtales</taxon>
        <taxon>Lythraceae</taxon>
        <taxon>Trapa</taxon>
    </lineage>
</organism>
<dbReference type="AlphaFoldDB" id="A0AAN7KFM7"/>
<dbReference type="EMBL" id="JAXIOK010000007">
    <property type="protein sequence ID" value="KAK4766125.1"/>
    <property type="molecule type" value="Genomic_DNA"/>
</dbReference>
<evidence type="ECO:0000313" key="1">
    <source>
        <dbReference type="EMBL" id="KAK4766125.1"/>
    </source>
</evidence>
<comment type="caution">
    <text evidence="1">The sequence shown here is derived from an EMBL/GenBank/DDBJ whole genome shotgun (WGS) entry which is preliminary data.</text>
</comment>
<accession>A0AAN7KFM7</accession>
<keyword evidence="2" id="KW-1185">Reference proteome</keyword>